<reference evidence="3" key="1">
    <citation type="submission" date="2020-10" db="EMBL/GenBank/DDBJ databases">
        <authorList>
            <person name="Han B."/>
            <person name="Lu T."/>
            <person name="Zhao Q."/>
            <person name="Huang X."/>
            <person name="Zhao Y."/>
        </authorList>
    </citation>
    <scope>NUCLEOTIDE SEQUENCE</scope>
</reference>
<protein>
    <submittedName>
        <fullName evidence="3">Uncharacterized protein</fullName>
    </submittedName>
</protein>
<dbReference type="EMBL" id="CAJGYO010000002">
    <property type="protein sequence ID" value="CAD6214256.1"/>
    <property type="molecule type" value="Genomic_DNA"/>
</dbReference>
<name>A0A811N162_9POAL</name>
<dbReference type="Proteomes" id="UP000604825">
    <property type="component" value="Unassembled WGS sequence"/>
</dbReference>
<feature type="region of interest" description="Disordered" evidence="1">
    <location>
        <begin position="54"/>
        <end position="101"/>
    </location>
</feature>
<evidence type="ECO:0000256" key="2">
    <source>
        <dbReference type="SAM" id="SignalP"/>
    </source>
</evidence>
<feature type="compositionally biased region" description="Low complexity" evidence="1">
    <location>
        <begin position="64"/>
        <end position="88"/>
    </location>
</feature>
<feature type="chain" id="PRO_5032831513" evidence="2">
    <location>
        <begin position="28"/>
        <end position="161"/>
    </location>
</feature>
<evidence type="ECO:0000313" key="3">
    <source>
        <dbReference type="EMBL" id="CAD6214256.1"/>
    </source>
</evidence>
<keyword evidence="2" id="KW-0732">Signal</keyword>
<feature type="signal peptide" evidence="2">
    <location>
        <begin position="1"/>
        <end position="27"/>
    </location>
</feature>
<evidence type="ECO:0000313" key="4">
    <source>
        <dbReference type="Proteomes" id="UP000604825"/>
    </source>
</evidence>
<dbReference type="AlphaFoldDB" id="A0A811N162"/>
<sequence length="161" mass="16619">MARPVHGLLHPLLLAVCCFLPLQVSECSRPSSSSPADHLHHQLPLLLDAEARTARPPTFSTEVAGDGRTAAAADAAPSSASATTPARAVGAVASSRPRQTSDRALVRAGRTPEVLLLRSKLARRFLAGAGDRRVDEAAASAVDGAAASCHSNNPHIKCPPA</sequence>
<proteinExistence type="predicted"/>
<gene>
    <name evidence="3" type="ORF">NCGR_LOCUS9697</name>
</gene>
<comment type="caution">
    <text evidence="3">The sequence shown here is derived from an EMBL/GenBank/DDBJ whole genome shotgun (WGS) entry which is preliminary data.</text>
</comment>
<evidence type="ECO:0000256" key="1">
    <source>
        <dbReference type="SAM" id="MobiDB-lite"/>
    </source>
</evidence>
<accession>A0A811N162</accession>
<organism evidence="3 4">
    <name type="scientific">Miscanthus lutarioriparius</name>
    <dbReference type="NCBI Taxonomy" id="422564"/>
    <lineage>
        <taxon>Eukaryota</taxon>
        <taxon>Viridiplantae</taxon>
        <taxon>Streptophyta</taxon>
        <taxon>Embryophyta</taxon>
        <taxon>Tracheophyta</taxon>
        <taxon>Spermatophyta</taxon>
        <taxon>Magnoliopsida</taxon>
        <taxon>Liliopsida</taxon>
        <taxon>Poales</taxon>
        <taxon>Poaceae</taxon>
        <taxon>PACMAD clade</taxon>
        <taxon>Panicoideae</taxon>
        <taxon>Andropogonodae</taxon>
        <taxon>Andropogoneae</taxon>
        <taxon>Saccharinae</taxon>
        <taxon>Miscanthus</taxon>
    </lineage>
</organism>
<keyword evidence="4" id="KW-1185">Reference proteome</keyword>